<dbReference type="AlphaFoldDB" id="A0A1G7XK17"/>
<gene>
    <name evidence="2" type="ORF">SAMN05443529_10714</name>
</gene>
<dbReference type="EMBL" id="FNCP01000007">
    <property type="protein sequence ID" value="SDG84524.1"/>
    <property type="molecule type" value="Genomic_DNA"/>
</dbReference>
<accession>A0A1G7XK17</accession>
<evidence type="ECO:0000313" key="2">
    <source>
        <dbReference type="EMBL" id="SDG84524.1"/>
    </source>
</evidence>
<keyword evidence="3" id="KW-1185">Reference proteome</keyword>
<evidence type="ECO:0000256" key="1">
    <source>
        <dbReference type="SAM" id="Phobius"/>
    </source>
</evidence>
<keyword evidence="1" id="KW-0472">Membrane</keyword>
<sequence length="87" mass="10274">MIIGTFIFYFVLFIFIFSYPGLKQKDNCHSKSVLKLLAIPALLGLGMVFLTVIKVYFIYKIFALLALLVIFVLTYWQWGTQITRWWK</sequence>
<evidence type="ECO:0000313" key="3">
    <source>
        <dbReference type="Proteomes" id="UP000198656"/>
    </source>
</evidence>
<keyword evidence="1" id="KW-1133">Transmembrane helix</keyword>
<feature type="transmembrane region" description="Helical" evidence="1">
    <location>
        <begin position="6"/>
        <end position="22"/>
    </location>
</feature>
<reference evidence="3" key="1">
    <citation type="submission" date="2016-10" db="EMBL/GenBank/DDBJ databases">
        <authorList>
            <person name="Varghese N."/>
            <person name="Submissions S."/>
        </authorList>
    </citation>
    <scope>NUCLEOTIDE SEQUENCE [LARGE SCALE GENOMIC DNA]</scope>
    <source>
        <strain evidence="3">DSM 8344</strain>
    </source>
</reference>
<organism evidence="2 3">
    <name type="scientific">Desulfosporosinus hippei DSM 8344</name>
    <dbReference type="NCBI Taxonomy" id="1121419"/>
    <lineage>
        <taxon>Bacteria</taxon>
        <taxon>Bacillati</taxon>
        <taxon>Bacillota</taxon>
        <taxon>Clostridia</taxon>
        <taxon>Eubacteriales</taxon>
        <taxon>Desulfitobacteriaceae</taxon>
        <taxon>Desulfosporosinus</taxon>
    </lineage>
</organism>
<dbReference type="Proteomes" id="UP000198656">
    <property type="component" value="Unassembled WGS sequence"/>
</dbReference>
<protein>
    <submittedName>
        <fullName evidence="2">Uncharacterized protein</fullName>
    </submittedName>
</protein>
<dbReference type="RefSeq" id="WP_092331908.1">
    <property type="nucleotide sequence ID" value="NZ_FNCP01000007.1"/>
</dbReference>
<feature type="transmembrane region" description="Helical" evidence="1">
    <location>
        <begin position="34"/>
        <end position="53"/>
    </location>
</feature>
<proteinExistence type="predicted"/>
<feature type="transmembrane region" description="Helical" evidence="1">
    <location>
        <begin position="59"/>
        <end position="78"/>
    </location>
</feature>
<name>A0A1G7XK17_9FIRM</name>
<keyword evidence="1" id="KW-0812">Transmembrane</keyword>